<dbReference type="PROSITE" id="PS00108">
    <property type="entry name" value="PROTEIN_KINASE_ST"/>
    <property type="match status" value="1"/>
</dbReference>
<feature type="compositionally biased region" description="Polar residues" evidence="9">
    <location>
        <begin position="391"/>
        <end position="406"/>
    </location>
</feature>
<reference evidence="11 12" key="1">
    <citation type="submission" date="2024-04" db="EMBL/GenBank/DDBJ databases">
        <title>Phyllosticta paracitricarpa is synonymous to the EU quarantine fungus P. citricarpa based on phylogenomic analyses.</title>
        <authorList>
            <consortium name="Lawrence Berkeley National Laboratory"/>
            <person name="Van Ingen-Buijs V.A."/>
            <person name="Van Westerhoven A.C."/>
            <person name="Haridas S."/>
            <person name="Skiadas P."/>
            <person name="Martin F."/>
            <person name="Groenewald J.Z."/>
            <person name="Crous P.W."/>
            <person name="Seidl M.F."/>
        </authorList>
    </citation>
    <scope>NUCLEOTIDE SEQUENCE [LARGE SCALE GENOMIC DNA]</scope>
    <source>
        <strain evidence="11 12">CBS 123374</strain>
    </source>
</reference>
<dbReference type="InterPro" id="IPR011009">
    <property type="entry name" value="Kinase-like_dom_sf"/>
</dbReference>
<keyword evidence="3" id="KW-0808">Transferase</keyword>
<evidence type="ECO:0000313" key="11">
    <source>
        <dbReference type="EMBL" id="KAK8240715.1"/>
    </source>
</evidence>
<evidence type="ECO:0000256" key="1">
    <source>
        <dbReference type="ARBA" id="ARBA00012513"/>
    </source>
</evidence>
<dbReference type="InterPro" id="IPR008271">
    <property type="entry name" value="Ser/Thr_kinase_AS"/>
</dbReference>
<dbReference type="Gene3D" id="3.30.200.20">
    <property type="entry name" value="Phosphorylase Kinase, domain 1"/>
    <property type="match status" value="2"/>
</dbReference>
<keyword evidence="12" id="KW-1185">Reference proteome</keyword>
<feature type="region of interest" description="Disordered" evidence="9">
    <location>
        <begin position="693"/>
        <end position="728"/>
    </location>
</feature>
<keyword evidence="2" id="KW-0723">Serine/threonine-protein kinase</keyword>
<keyword evidence="6" id="KW-0067">ATP-binding</keyword>
<evidence type="ECO:0000256" key="6">
    <source>
        <dbReference type="ARBA" id="ARBA00022840"/>
    </source>
</evidence>
<evidence type="ECO:0000256" key="3">
    <source>
        <dbReference type="ARBA" id="ARBA00022679"/>
    </source>
</evidence>
<feature type="region of interest" description="Disordered" evidence="9">
    <location>
        <begin position="621"/>
        <end position="673"/>
    </location>
</feature>
<sequence length="771" mass="85693">MTDDEKYDVLEKIGQGSFGIIRKVRRKSDGYVLCRKEISYSKMSAKEKEQLQAELSILKELRHPNIVAYIDRVHLKSSHDLHVYMEYCGNGDLGQVIKKLKSKRQYADEEFVWSIFSQIVCALYRCHYGDDPPEAGKNVMGLGNDAIPNRDKQKNLMILHRDLKPENVFLGADNSVKLGDFGLSKIMQSHDFASTYVGTPYYMSPEICMSEKYTLYSDIWALGCIIYELCAQRPPFDAKTHFELIQKIRRGHFDPLPDIYSPDLKKVVASCLNVNSGKRPETAQLLNLPIVKLMRKEQEVVQLGQLLKRERDLVKQKEAEFNKKLGSSEQEKEAMRFDIEAQLRREWEVKARLEIDQHVSREFERLRKSFDAEVEKQVSQQVDARMHAWKLQQNSSEAERSSTPTLDASEPHKSCSTLGEQSDFPSQTDISSYSLESPGPSKPKAETPNKQRPPRQAFQRAHTTAFNEVAASPMDIQMADPSPISLAGLSLSPRRNQQTAEPKIRRTLFTAVGGADRWQPTNMSDPASPSQIPDSPTSSEDEMEDDGMPTLPSPTRVRSVANLRKPDNDPFKVIAAGNNAAQNTATQLMLNRRANFKSNILPQRNPTAPNAALANLRAGGAGNAGSTQPAVRPRPTSTVPIVATSPQRKKTTPPATETAEPGFRSKKGAMSGLRRDVLNNAAMTGRTLVELANNKVNKANSDGARRSSSDTGSENEGPAGPPGRKGSEVYIEKKKGGVANWSWSLEDPEECPSPFLRKGTGGVKGLAAGMR</sequence>
<comment type="catalytic activity">
    <reaction evidence="8">
        <text>L-seryl-[protein] + ATP = O-phospho-L-seryl-[protein] + ADP + H(+)</text>
        <dbReference type="Rhea" id="RHEA:17989"/>
        <dbReference type="Rhea" id="RHEA-COMP:9863"/>
        <dbReference type="Rhea" id="RHEA-COMP:11604"/>
        <dbReference type="ChEBI" id="CHEBI:15378"/>
        <dbReference type="ChEBI" id="CHEBI:29999"/>
        <dbReference type="ChEBI" id="CHEBI:30616"/>
        <dbReference type="ChEBI" id="CHEBI:83421"/>
        <dbReference type="ChEBI" id="CHEBI:456216"/>
        <dbReference type="EC" id="2.7.11.1"/>
    </reaction>
</comment>
<feature type="domain" description="Protein kinase" evidence="10">
    <location>
        <begin position="7"/>
        <end position="291"/>
    </location>
</feature>
<dbReference type="Pfam" id="PF00069">
    <property type="entry name" value="Pkinase"/>
    <property type="match status" value="2"/>
</dbReference>
<accession>A0ABR1YWY0</accession>
<proteinExistence type="predicted"/>
<feature type="region of interest" description="Disordered" evidence="9">
    <location>
        <begin position="511"/>
        <end position="558"/>
    </location>
</feature>
<dbReference type="PROSITE" id="PS50011">
    <property type="entry name" value="PROTEIN_KINASE_DOM"/>
    <property type="match status" value="1"/>
</dbReference>
<dbReference type="PANTHER" id="PTHR44899:SF3">
    <property type="entry name" value="SERINE_THREONINE-PROTEIN KINASE NEK1"/>
    <property type="match status" value="1"/>
</dbReference>
<keyword evidence="4" id="KW-0547">Nucleotide-binding</keyword>
<dbReference type="CDD" id="cd08217">
    <property type="entry name" value="STKc_Nek2"/>
    <property type="match status" value="1"/>
</dbReference>
<dbReference type="Proteomes" id="UP001492380">
    <property type="component" value="Unassembled WGS sequence"/>
</dbReference>
<comment type="catalytic activity">
    <reaction evidence="7">
        <text>L-threonyl-[protein] + ATP = O-phospho-L-threonyl-[protein] + ADP + H(+)</text>
        <dbReference type="Rhea" id="RHEA:46608"/>
        <dbReference type="Rhea" id="RHEA-COMP:11060"/>
        <dbReference type="Rhea" id="RHEA-COMP:11605"/>
        <dbReference type="ChEBI" id="CHEBI:15378"/>
        <dbReference type="ChEBI" id="CHEBI:30013"/>
        <dbReference type="ChEBI" id="CHEBI:30616"/>
        <dbReference type="ChEBI" id="CHEBI:61977"/>
        <dbReference type="ChEBI" id="CHEBI:456216"/>
        <dbReference type="EC" id="2.7.11.1"/>
    </reaction>
</comment>
<organism evidence="11 12">
    <name type="scientific">Phyllosticta capitalensis</name>
    <dbReference type="NCBI Taxonomy" id="121624"/>
    <lineage>
        <taxon>Eukaryota</taxon>
        <taxon>Fungi</taxon>
        <taxon>Dikarya</taxon>
        <taxon>Ascomycota</taxon>
        <taxon>Pezizomycotina</taxon>
        <taxon>Dothideomycetes</taxon>
        <taxon>Dothideomycetes incertae sedis</taxon>
        <taxon>Botryosphaeriales</taxon>
        <taxon>Phyllostictaceae</taxon>
        <taxon>Phyllosticta</taxon>
    </lineage>
</organism>
<evidence type="ECO:0000256" key="4">
    <source>
        <dbReference type="ARBA" id="ARBA00022741"/>
    </source>
</evidence>
<feature type="compositionally biased region" description="Polar residues" evidence="9">
    <location>
        <begin position="414"/>
        <end position="435"/>
    </location>
</feature>
<dbReference type="GO" id="GO:0016301">
    <property type="term" value="F:kinase activity"/>
    <property type="evidence" value="ECO:0007669"/>
    <property type="project" value="UniProtKB-KW"/>
</dbReference>
<evidence type="ECO:0000256" key="2">
    <source>
        <dbReference type="ARBA" id="ARBA00022527"/>
    </source>
</evidence>
<comment type="caution">
    <text evidence="11">The sequence shown here is derived from an EMBL/GenBank/DDBJ whole genome shotgun (WGS) entry which is preliminary data.</text>
</comment>
<feature type="compositionally biased region" description="Low complexity" evidence="9">
    <location>
        <begin position="652"/>
        <end position="661"/>
    </location>
</feature>
<dbReference type="SMART" id="SM00220">
    <property type="entry name" value="S_TKc"/>
    <property type="match status" value="1"/>
</dbReference>
<evidence type="ECO:0000259" key="10">
    <source>
        <dbReference type="PROSITE" id="PS50011"/>
    </source>
</evidence>
<feature type="region of interest" description="Disordered" evidence="9">
    <location>
        <begin position="745"/>
        <end position="771"/>
    </location>
</feature>
<feature type="compositionally biased region" description="Polar residues" evidence="9">
    <location>
        <begin position="519"/>
        <end position="538"/>
    </location>
</feature>
<protein>
    <recommendedName>
        <fullName evidence="1">non-specific serine/threonine protein kinase</fullName>
        <ecNumber evidence="1">2.7.11.1</ecNumber>
    </recommendedName>
</protein>
<evidence type="ECO:0000256" key="5">
    <source>
        <dbReference type="ARBA" id="ARBA00022777"/>
    </source>
</evidence>
<dbReference type="PANTHER" id="PTHR44899">
    <property type="entry name" value="CAMK FAMILY PROTEIN KINASE"/>
    <property type="match status" value="1"/>
</dbReference>
<evidence type="ECO:0000256" key="7">
    <source>
        <dbReference type="ARBA" id="ARBA00047899"/>
    </source>
</evidence>
<dbReference type="Gene3D" id="1.10.510.10">
    <property type="entry name" value="Transferase(Phosphotransferase) domain 1"/>
    <property type="match status" value="1"/>
</dbReference>
<dbReference type="SUPFAM" id="SSF56112">
    <property type="entry name" value="Protein kinase-like (PK-like)"/>
    <property type="match status" value="1"/>
</dbReference>
<feature type="region of interest" description="Disordered" evidence="9">
    <location>
        <begin position="487"/>
        <end position="506"/>
    </location>
</feature>
<feature type="region of interest" description="Disordered" evidence="9">
    <location>
        <begin position="390"/>
        <end position="459"/>
    </location>
</feature>
<dbReference type="InterPro" id="IPR051131">
    <property type="entry name" value="NEK_Ser/Thr_kinase_NIMA"/>
</dbReference>
<name>A0ABR1YWY0_9PEZI</name>
<dbReference type="EMBL" id="JBBWRZ010000003">
    <property type="protein sequence ID" value="KAK8240715.1"/>
    <property type="molecule type" value="Genomic_DNA"/>
</dbReference>
<dbReference type="EC" id="2.7.11.1" evidence="1"/>
<evidence type="ECO:0000256" key="9">
    <source>
        <dbReference type="SAM" id="MobiDB-lite"/>
    </source>
</evidence>
<evidence type="ECO:0000313" key="12">
    <source>
        <dbReference type="Proteomes" id="UP001492380"/>
    </source>
</evidence>
<keyword evidence="5 11" id="KW-0418">Kinase</keyword>
<dbReference type="InterPro" id="IPR000719">
    <property type="entry name" value="Prot_kinase_dom"/>
</dbReference>
<gene>
    <name evidence="11" type="ORF">HDK90DRAFT_192949</name>
</gene>
<evidence type="ECO:0000256" key="8">
    <source>
        <dbReference type="ARBA" id="ARBA00048679"/>
    </source>
</evidence>